<dbReference type="RefSeq" id="XP_007317648.1">
    <property type="nucleotide sequence ID" value="XM_007317586.1"/>
</dbReference>
<dbReference type="InterPro" id="IPR051604">
    <property type="entry name" value="Ergot_Alk_Oxidoreductase"/>
</dbReference>
<proteinExistence type="predicted"/>
<dbReference type="AlphaFoldDB" id="F8NT53"/>
<dbReference type="EMBL" id="GL945433">
    <property type="protein sequence ID" value="EGO25526.1"/>
    <property type="molecule type" value="Genomic_DNA"/>
</dbReference>
<reference evidence="3" key="1">
    <citation type="journal article" date="2011" name="Science">
        <title>The plant cell wall-decomposing machinery underlies the functional diversity of forest fungi.</title>
        <authorList>
            <person name="Eastwood D.C."/>
            <person name="Floudas D."/>
            <person name="Binder M."/>
            <person name="Majcherczyk A."/>
            <person name="Schneider P."/>
            <person name="Aerts A."/>
            <person name="Asiegbu F.O."/>
            <person name="Baker S.E."/>
            <person name="Barry K."/>
            <person name="Bendiksby M."/>
            <person name="Blumentritt M."/>
            <person name="Coutinho P.M."/>
            <person name="Cullen D."/>
            <person name="de Vries R.P."/>
            <person name="Gathman A."/>
            <person name="Goodell B."/>
            <person name="Henrissat B."/>
            <person name="Ihrmark K."/>
            <person name="Kauserud H."/>
            <person name="Kohler A."/>
            <person name="LaButti K."/>
            <person name="Lapidus A."/>
            <person name="Lavin J.L."/>
            <person name="Lee Y.-H."/>
            <person name="Lindquist E."/>
            <person name="Lilly W."/>
            <person name="Lucas S."/>
            <person name="Morin E."/>
            <person name="Murat C."/>
            <person name="Oguiza J.A."/>
            <person name="Park J."/>
            <person name="Pisabarro A.G."/>
            <person name="Riley R."/>
            <person name="Rosling A."/>
            <person name="Salamov A."/>
            <person name="Schmidt O."/>
            <person name="Schmutz J."/>
            <person name="Skrede I."/>
            <person name="Stenlid J."/>
            <person name="Wiebenga A."/>
            <person name="Xie X."/>
            <person name="Kuees U."/>
            <person name="Hibbett D.S."/>
            <person name="Hoffmeister D."/>
            <person name="Hoegberg N."/>
            <person name="Martin F."/>
            <person name="Grigoriev I.V."/>
            <person name="Watkinson S.C."/>
        </authorList>
    </citation>
    <scope>NUCLEOTIDE SEQUENCE [LARGE SCALE GENOMIC DNA]</scope>
    <source>
        <strain evidence="3">S7.9</strain>
    </source>
</reference>
<dbReference type="InterPro" id="IPR036291">
    <property type="entry name" value="NAD(P)-bd_dom_sf"/>
</dbReference>
<dbReference type="Gene3D" id="3.40.50.720">
    <property type="entry name" value="NAD(P)-binding Rossmann-like Domain"/>
    <property type="match status" value="1"/>
</dbReference>
<name>F8NT53_SERL9</name>
<dbReference type="OrthoDB" id="10254221at2759"/>
<evidence type="ECO:0000259" key="1">
    <source>
        <dbReference type="Pfam" id="PF05368"/>
    </source>
</evidence>
<evidence type="ECO:0000313" key="3">
    <source>
        <dbReference type="Proteomes" id="UP000008064"/>
    </source>
</evidence>
<dbReference type="GeneID" id="18818960"/>
<protein>
    <recommendedName>
        <fullName evidence="1">NmrA-like domain-containing protein</fullName>
    </recommendedName>
</protein>
<organism evidence="3">
    <name type="scientific">Serpula lacrymans var. lacrymans (strain S7.9)</name>
    <name type="common">Dry rot fungus</name>
    <dbReference type="NCBI Taxonomy" id="578457"/>
    <lineage>
        <taxon>Eukaryota</taxon>
        <taxon>Fungi</taxon>
        <taxon>Dikarya</taxon>
        <taxon>Basidiomycota</taxon>
        <taxon>Agaricomycotina</taxon>
        <taxon>Agaricomycetes</taxon>
        <taxon>Agaricomycetidae</taxon>
        <taxon>Boletales</taxon>
        <taxon>Coniophorineae</taxon>
        <taxon>Serpulaceae</taxon>
        <taxon>Serpula</taxon>
    </lineage>
</organism>
<evidence type="ECO:0000313" key="2">
    <source>
        <dbReference type="EMBL" id="EGO25526.1"/>
    </source>
</evidence>
<dbReference type="PANTHER" id="PTHR43162:SF1">
    <property type="entry name" value="PRESTALK A DIFFERENTIATION PROTEIN A"/>
    <property type="match status" value="1"/>
</dbReference>
<gene>
    <name evidence="2" type="ORF">SERLADRAFT_465820</name>
</gene>
<accession>F8NT53</accession>
<dbReference type="Gene3D" id="3.90.25.10">
    <property type="entry name" value="UDP-galactose 4-epimerase, domain 1"/>
    <property type="match status" value="1"/>
</dbReference>
<dbReference type="InterPro" id="IPR008030">
    <property type="entry name" value="NmrA-like"/>
</dbReference>
<dbReference type="PANTHER" id="PTHR43162">
    <property type="match status" value="1"/>
</dbReference>
<dbReference type="Proteomes" id="UP000008064">
    <property type="component" value="Unassembled WGS sequence"/>
</dbReference>
<dbReference type="SUPFAM" id="SSF51735">
    <property type="entry name" value="NAD(P)-binding Rossmann-fold domains"/>
    <property type="match status" value="1"/>
</dbReference>
<feature type="domain" description="NmrA-like" evidence="1">
    <location>
        <begin position="3"/>
        <end position="204"/>
    </location>
</feature>
<dbReference type="KEGG" id="sla:SERLADRAFT_465820"/>
<sequence length="322" mass="35414">MTRSLCVTSADGQTGRLVVELLLTDETFSNKLDKVCCLTLHPSKCEDLKELGAEIIPHNPGDHEGLVTALKNTGADTIFLIPPAHKHKVKLAEEMLHATHQAQIKNTILLSAAACEFADAKKQPHLHDFIKIEGNTLAMRYLPDTEAGLSQCVIRAGFYTENLLLYNKDAQKNGKLRLPIGETHSFAPVALGDIAQVAAHIVTSEGPQGLDDRYRGQLVVVTGPMMVNGPELAESATEAGLNLQFADISEHEAKQLLDADTDVDDSEKQYLLEYYSLVREGKTNYVSTLAFNAITGGPPILPIEFFKTYDAEFKSKKRKMRK</sequence>
<dbReference type="HOGENOM" id="CLU_073157_0_0_1"/>
<dbReference type="Pfam" id="PF05368">
    <property type="entry name" value="NmrA"/>
    <property type="match status" value="1"/>
</dbReference>